<dbReference type="InterPro" id="IPR029058">
    <property type="entry name" value="AB_hydrolase_fold"/>
</dbReference>
<dbReference type="GO" id="GO:0016787">
    <property type="term" value="F:hydrolase activity"/>
    <property type="evidence" value="ECO:0007669"/>
    <property type="project" value="UniProtKB-KW"/>
</dbReference>
<evidence type="ECO:0000313" key="4">
    <source>
        <dbReference type="Proteomes" id="UP001203579"/>
    </source>
</evidence>
<protein>
    <submittedName>
        <fullName evidence="3">Alpha/beta fold hydrolase</fullName>
    </submittedName>
</protein>
<dbReference type="PANTHER" id="PTHR37574">
    <property type="entry name" value="LIPASE B"/>
    <property type="match status" value="1"/>
</dbReference>
<keyword evidence="4" id="KW-1185">Reference proteome</keyword>
<gene>
    <name evidence="3" type="ORF">M5J06_05810</name>
</gene>
<sequence>MKKRLAAAVCAAAVGFTVPVAHAADFEFESLADPSLGINDPSCEPSGEVREPVVLLHGTSDNSSTWNELIPVLQEEGMCVWAFDYGADDVTLQNANPRAKAIADLDESAREIAGQIDYVREVTGSDKVNLVGHSQGGLHIKTYTQMYGSAEHVSHAVAIGGNLHGTTLNGMGEVLAKMIAAMPHFARFLASSAGIQQVVGSEFMENLNALPDTAPGPLYTSIYSPADVTVTPNSSSMLTSVDGADVVNIDLGELCGAEPLHPDLPRDPMTMSQVLFGLTREAGQGAESGTCVEPMLD</sequence>
<evidence type="ECO:0000313" key="3">
    <source>
        <dbReference type="EMBL" id="MCL8493649.1"/>
    </source>
</evidence>
<dbReference type="InterPro" id="IPR000073">
    <property type="entry name" value="AB_hydrolase_1"/>
</dbReference>
<dbReference type="SUPFAM" id="SSF53474">
    <property type="entry name" value="alpha/beta-Hydrolases"/>
    <property type="match status" value="1"/>
</dbReference>
<proteinExistence type="predicted"/>
<feature type="chain" id="PRO_5046191305" evidence="1">
    <location>
        <begin position="24"/>
        <end position="297"/>
    </location>
</feature>
<dbReference type="EMBL" id="JAMKFF010000004">
    <property type="protein sequence ID" value="MCL8493649.1"/>
    <property type="molecule type" value="Genomic_DNA"/>
</dbReference>
<feature type="domain" description="AB hydrolase-1" evidence="2">
    <location>
        <begin position="52"/>
        <end position="165"/>
    </location>
</feature>
<dbReference type="Gene3D" id="3.40.50.1820">
    <property type="entry name" value="alpha/beta hydrolase"/>
    <property type="match status" value="1"/>
</dbReference>
<evidence type="ECO:0000256" key="1">
    <source>
        <dbReference type="SAM" id="SignalP"/>
    </source>
</evidence>
<dbReference type="PANTHER" id="PTHR37574:SF1">
    <property type="entry name" value="LIPASE B"/>
    <property type="match status" value="1"/>
</dbReference>
<reference evidence="3 4" key="1">
    <citation type="submission" date="2022-05" db="EMBL/GenBank/DDBJ databases">
        <title>Corynebacterium sp. B5-R-101 sp. nov., isolated from human feces.</title>
        <authorList>
            <person name="Shamsuzzaman M."/>
            <person name="Dahal R.H."/>
        </authorList>
    </citation>
    <scope>NUCLEOTIDE SEQUENCE [LARGE SCALE GENOMIC DNA]</scope>
    <source>
        <strain evidence="3 4">B5-R-101</strain>
    </source>
</reference>
<feature type="signal peptide" evidence="1">
    <location>
        <begin position="1"/>
        <end position="23"/>
    </location>
</feature>
<keyword evidence="1" id="KW-0732">Signal</keyword>
<dbReference type="InterPro" id="IPR053228">
    <property type="entry name" value="Stereospecific_Lipase"/>
</dbReference>
<name>A0ABT0T991_9CORY</name>
<organism evidence="3 4">
    <name type="scientific">Corynebacterium intestinale</name>
    <dbReference type="NCBI Taxonomy" id="2943492"/>
    <lineage>
        <taxon>Bacteria</taxon>
        <taxon>Bacillati</taxon>
        <taxon>Actinomycetota</taxon>
        <taxon>Actinomycetes</taxon>
        <taxon>Mycobacteriales</taxon>
        <taxon>Corynebacteriaceae</taxon>
        <taxon>Corynebacterium</taxon>
    </lineage>
</organism>
<accession>A0ABT0T991</accession>
<keyword evidence="3" id="KW-0378">Hydrolase</keyword>
<dbReference type="Pfam" id="PF00561">
    <property type="entry name" value="Abhydrolase_1"/>
    <property type="match status" value="1"/>
</dbReference>
<evidence type="ECO:0000259" key="2">
    <source>
        <dbReference type="Pfam" id="PF00561"/>
    </source>
</evidence>
<dbReference type="Proteomes" id="UP001203579">
    <property type="component" value="Unassembled WGS sequence"/>
</dbReference>
<dbReference type="RefSeq" id="WP_250224186.1">
    <property type="nucleotide sequence ID" value="NZ_JAMFTR010000004.1"/>
</dbReference>
<comment type="caution">
    <text evidence="3">The sequence shown here is derived from an EMBL/GenBank/DDBJ whole genome shotgun (WGS) entry which is preliminary data.</text>
</comment>